<keyword evidence="8" id="KW-0472">Membrane</keyword>
<dbReference type="Pfam" id="PF00015">
    <property type="entry name" value="MCPsignal"/>
    <property type="match status" value="1"/>
</dbReference>
<evidence type="ECO:0000313" key="12">
    <source>
        <dbReference type="Proteomes" id="UP000198324"/>
    </source>
</evidence>
<comment type="similarity">
    <text evidence="5">Belongs to the methyl-accepting chemotaxis (MCP) protein family.</text>
</comment>
<evidence type="ECO:0000256" key="2">
    <source>
        <dbReference type="ARBA" id="ARBA00022723"/>
    </source>
</evidence>
<dbReference type="CDD" id="cd12107">
    <property type="entry name" value="Hemerythrin"/>
    <property type="match status" value="1"/>
</dbReference>
<evidence type="ECO:0000256" key="4">
    <source>
        <dbReference type="ARBA" id="ARBA00023224"/>
    </source>
</evidence>
<dbReference type="InterPro" id="IPR004089">
    <property type="entry name" value="MCPsignal_dom"/>
</dbReference>
<dbReference type="PANTHER" id="PTHR32089:SF112">
    <property type="entry name" value="LYSOZYME-LIKE PROTEIN-RELATED"/>
    <property type="match status" value="1"/>
</dbReference>
<dbReference type="PROSITE" id="PS00550">
    <property type="entry name" value="HEMERYTHRINS"/>
    <property type="match status" value="1"/>
</dbReference>
<dbReference type="GO" id="GO:0046872">
    <property type="term" value="F:metal ion binding"/>
    <property type="evidence" value="ECO:0007669"/>
    <property type="project" value="UniProtKB-KW"/>
</dbReference>
<dbReference type="EMBL" id="FZOC01000006">
    <property type="protein sequence ID" value="SNS10664.1"/>
    <property type="molecule type" value="Genomic_DNA"/>
</dbReference>
<dbReference type="OrthoDB" id="9765238at2"/>
<reference evidence="11 12" key="1">
    <citation type="submission" date="2017-06" db="EMBL/GenBank/DDBJ databases">
        <authorList>
            <person name="Kim H.J."/>
            <person name="Triplett B.A."/>
        </authorList>
    </citation>
    <scope>NUCLEOTIDE SEQUENCE [LARGE SCALE GENOMIC DNA]</scope>
    <source>
        <strain evidence="11 12">DSM 13116</strain>
    </source>
</reference>
<feature type="transmembrane region" description="Helical" evidence="8">
    <location>
        <begin position="38"/>
        <end position="63"/>
    </location>
</feature>
<proteinExistence type="inferred from homology"/>
<evidence type="ECO:0000256" key="1">
    <source>
        <dbReference type="ARBA" id="ARBA00010587"/>
    </source>
</evidence>
<dbReference type="Gene3D" id="1.10.287.950">
    <property type="entry name" value="Methyl-accepting chemotaxis protein"/>
    <property type="match status" value="1"/>
</dbReference>
<dbReference type="NCBIfam" id="TIGR02481">
    <property type="entry name" value="hemeryth_dom"/>
    <property type="match status" value="1"/>
</dbReference>
<dbReference type="Gene3D" id="1.20.120.50">
    <property type="entry name" value="Hemerythrin-like"/>
    <property type="match status" value="1"/>
</dbReference>
<dbReference type="InterPro" id="IPR012312">
    <property type="entry name" value="Hemerythrin-like"/>
</dbReference>
<dbReference type="PROSITE" id="PS50885">
    <property type="entry name" value="HAMP"/>
    <property type="match status" value="1"/>
</dbReference>
<keyword evidence="3" id="KW-0408">Iron</keyword>
<dbReference type="Proteomes" id="UP000198324">
    <property type="component" value="Unassembled WGS sequence"/>
</dbReference>
<dbReference type="SUPFAM" id="SSF58104">
    <property type="entry name" value="Methyl-accepting chemotaxis protein (MCP) signaling domain"/>
    <property type="match status" value="1"/>
</dbReference>
<feature type="coiled-coil region" evidence="7">
    <location>
        <begin position="98"/>
        <end position="135"/>
    </location>
</feature>
<comment type="similarity">
    <text evidence="1">Belongs to the hemerythrin family.</text>
</comment>
<keyword evidence="8" id="KW-1133">Transmembrane helix</keyword>
<accession>A0A239BUD3</accession>
<sequence length="576" mass="62219">MHTDSATGIQVRLMASTAALALGGAASFAYGLSTDSSVLVHSLLFCLTALAAAYLAWTVLAGLMRPLLALRRYADEIAEGRQTSCPDGPMPEEMAGLRNALRRVVQHLDEAAAAAREKEAEADRRSAEMERTLAETRTAEASVRQLLEDMNAASRKAGDAATRIFSAVRELNDNMEQVGRDVVVQRERVESTTLAMDQMNEAILEIARNTGSAAESAERSKGNAQAGASGVREAVGSIARVKQRILALKETMTSLGAQAEGIGQVLGVISDIADQTNLLALNAAIEAARAGDAGRGFAVVADEVRKLAEKTQTATKQVGDSLRSIQDRARENVVAVDEAAGDIVESSRLAEDSGRAMEEIVSIVQQTALEVASIATASEEQSATSEEINRSVAEVNQVARQTAQSVEHSTRVVVEISSLVEDLDSVIQAMASGKLAGVASSDQLMTWTDDLSVGIRLIDEQHKVLLGLINELHAAMRARKSDAVLVGVVERLKDYTVKHFGQEEEYFDRYGYPETKAHKEIHAKLVQQVLDFEAGLKSGKAKVTMDIMRFLKDWLVKHIMGTDKKYTEFLRSKGLR</sequence>
<dbReference type="InterPro" id="IPR016131">
    <property type="entry name" value="Haemerythrin_Fe_BS"/>
</dbReference>
<dbReference type="AlphaFoldDB" id="A0A239BUD3"/>
<keyword evidence="4 6" id="KW-0807">Transducer</keyword>
<protein>
    <submittedName>
        <fullName evidence="11">Methyl-accepting chemotaxis protein</fullName>
    </submittedName>
</protein>
<dbReference type="InterPro" id="IPR035938">
    <property type="entry name" value="Hemerythrin-like_sf"/>
</dbReference>
<dbReference type="InterPro" id="IPR012827">
    <property type="entry name" value="Hemerythrin_metal-bd"/>
</dbReference>
<dbReference type="InterPro" id="IPR003660">
    <property type="entry name" value="HAMP_dom"/>
</dbReference>
<dbReference type="PANTHER" id="PTHR32089">
    <property type="entry name" value="METHYL-ACCEPTING CHEMOTAXIS PROTEIN MCPB"/>
    <property type="match status" value="1"/>
</dbReference>
<organism evidence="11 12">
    <name type="scientific">Humidesulfovibrio mexicanus</name>
    <dbReference type="NCBI Taxonomy" id="147047"/>
    <lineage>
        <taxon>Bacteria</taxon>
        <taxon>Pseudomonadati</taxon>
        <taxon>Thermodesulfobacteriota</taxon>
        <taxon>Desulfovibrionia</taxon>
        <taxon>Desulfovibrionales</taxon>
        <taxon>Desulfovibrionaceae</taxon>
        <taxon>Humidesulfovibrio</taxon>
    </lineage>
</organism>
<name>A0A239BUD3_9BACT</name>
<evidence type="ECO:0000256" key="6">
    <source>
        <dbReference type="PROSITE-ProRule" id="PRU00284"/>
    </source>
</evidence>
<dbReference type="GO" id="GO:0016020">
    <property type="term" value="C:membrane"/>
    <property type="evidence" value="ECO:0007669"/>
    <property type="project" value="InterPro"/>
</dbReference>
<evidence type="ECO:0000259" key="9">
    <source>
        <dbReference type="PROSITE" id="PS50111"/>
    </source>
</evidence>
<feature type="domain" description="HAMP" evidence="10">
    <location>
        <begin position="61"/>
        <end position="113"/>
    </location>
</feature>
<evidence type="ECO:0000259" key="10">
    <source>
        <dbReference type="PROSITE" id="PS50885"/>
    </source>
</evidence>
<keyword evidence="7" id="KW-0175">Coiled coil</keyword>
<dbReference type="CDD" id="cd11386">
    <property type="entry name" value="MCP_signal"/>
    <property type="match status" value="1"/>
</dbReference>
<evidence type="ECO:0000256" key="3">
    <source>
        <dbReference type="ARBA" id="ARBA00023004"/>
    </source>
</evidence>
<feature type="transmembrane region" description="Helical" evidence="8">
    <location>
        <begin position="12"/>
        <end position="32"/>
    </location>
</feature>
<dbReference type="RefSeq" id="WP_089274968.1">
    <property type="nucleotide sequence ID" value="NZ_FZOC01000006.1"/>
</dbReference>
<dbReference type="SUPFAM" id="SSF47188">
    <property type="entry name" value="Hemerythrin-like"/>
    <property type="match status" value="1"/>
</dbReference>
<keyword evidence="12" id="KW-1185">Reference proteome</keyword>
<evidence type="ECO:0000313" key="11">
    <source>
        <dbReference type="EMBL" id="SNS10664.1"/>
    </source>
</evidence>
<keyword evidence="2" id="KW-0479">Metal-binding</keyword>
<dbReference type="SMART" id="SM00304">
    <property type="entry name" value="HAMP"/>
    <property type="match status" value="1"/>
</dbReference>
<keyword evidence="8" id="KW-0812">Transmembrane</keyword>
<feature type="domain" description="Methyl-accepting transducer" evidence="9">
    <location>
        <begin position="160"/>
        <end position="396"/>
    </location>
</feature>
<dbReference type="Pfam" id="PF01814">
    <property type="entry name" value="Hemerythrin"/>
    <property type="match status" value="1"/>
</dbReference>
<evidence type="ECO:0000256" key="7">
    <source>
        <dbReference type="SAM" id="Coils"/>
    </source>
</evidence>
<dbReference type="GO" id="GO:0007165">
    <property type="term" value="P:signal transduction"/>
    <property type="evidence" value="ECO:0007669"/>
    <property type="project" value="UniProtKB-KW"/>
</dbReference>
<gene>
    <name evidence="11" type="ORF">SAMN04488503_2765</name>
</gene>
<evidence type="ECO:0000256" key="8">
    <source>
        <dbReference type="SAM" id="Phobius"/>
    </source>
</evidence>
<dbReference type="SMART" id="SM00283">
    <property type="entry name" value="MA"/>
    <property type="match status" value="1"/>
</dbReference>
<dbReference type="PROSITE" id="PS50111">
    <property type="entry name" value="CHEMOTAXIS_TRANSDUC_2"/>
    <property type="match status" value="1"/>
</dbReference>
<evidence type="ECO:0000256" key="5">
    <source>
        <dbReference type="ARBA" id="ARBA00029447"/>
    </source>
</evidence>
<dbReference type="NCBIfam" id="NF033749">
    <property type="entry name" value="bact_hemeryth"/>
    <property type="match status" value="1"/>
</dbReference>